<name>A0ABQ6MQ88_9STRA</name>
<comment type="caution">
    <text evidence="4">The sequence shown here is derived from an EMBL/GenBank/DDBJ whole genome shotgun (WGS) entry which is preliminary data.</text>
</comment>
<dbReference type="InterPro" id="IPR040673">
    <property type="entry name" value="CCDC81_HU_dom_2"/>
</dbReference>
<feature type="compositionally biased region" description="Polar residues" evidence="2">
    <location>
        <begin position="228"/>
        <end position="268"/>
    </location>
</feature>
<gene>
    <name evidence="4" type="ORF">TeGR_g15065</name>
</gene>
<sequence length="505" mass="55903">MPYTLRSLLNEVGKTTGSQKNAEAVWKAMLVCMSDALSTGKGVTIRNLFSISSVRTSIRDPSPGLKNHVFFLSPSICRSYGLSFSKPGMGLLSPCLDVNYSKMCVITGLDKDSVVGVMKAATAKLGEFMGSGDHCRIPFGNLGVLLAEKRAVSFKFGRSGINAPNMIKSIVSQADRESGDTSELNSWVDTFMKKKGAEDVEAKLLQEQQELEALLRQEQAAKLAASIRPSTSAALSSRRPSNNQGQSPPASHRSSSKTQRNSAPNSSRGVKKGDDVPLPPQESYAVMKSKLEEQMSSHPFPKFLIPDTKKYAKEVTPAVARNMELAYGRLEGSISDMAAAREKEQLAMNALKEKNFQDYMSRREREARLKQEMTTSLDSQSAFDRERKGKEFAESKKGTVISANFNAYPMAKPLNLVQEYHHKKNLRESLELQVIDKQDADRKKKNKDISRERTRLDSLHNDLKKEQIAKLSNKYMSQGAISDHWAKQINITKKLRGVGSLGVAD</sequence>
<proteinExistence type="predicted"/>
<feature type="domain" description="CCDC81 HU" evidence="3">
    <location>
        <begin position="97"/>
        <end position="164"/>
    </location>
</feature>
<keyword evidence="5" id="KW-1185">Reference proteome</keyword>
<organism evidence="4 5">
    <name type="scientific">Tetraparma gracilis</name>
    <dbReference type="NCBI Taxonomy" id="2962635"/>
    <lineage>
        <taxon>Eukaryota</taxon>
        <taxon>Sar</taxon>
        <taxon>Stramenopiles</taxon>
        <taxon>Ochrophyta</taxon>
        <taxon>Bolidophyceae</taxon>
        <taxon>Parmales</taxon>
        <taxon>Triparmaceae</taxon>
        <taxon>Tetraparma</taxon>
    </lineage>
</organism>
<evidence type="ECO:0000259" key="3">
    <source>
        <dbReference type="Pfam" id="PF18289"/>
    </source>
</evidence>
<evidence type="ECO:0000256" key="1">
    <source>
        <dbReference type="SAM" id="Coils"/>
    </source>
</evidence>
<feature type="region of interest" description="Disordered" evidence="2">
    <location>
        <begin position="226"/>
        <end position="281"/>
    </location>
</feature>
<feature type="compositionally biased region" description="Polar residues" evidence="2">
    <location>
        <begin position="372"/>
        <end position="382"/>
    </location>
</feature>
<reference evidence="4 5" key="1">
    <citation type="journal article" date="2023" name="Commun. Biol.">
        <title>Genome analysis of Parmales, the sister group of diatoms, reveals the evolutionary specialization of diatoms from phago-mixotrophs to photoautotrophs.</title>
        <authorList>
            <person name="Ban H."/>
            <person name="Sato S."/>
            <person name="Yoshikawa S."/>
            <person name="Yamada K."/>
            <person name="Nakamura Y."/>
            <person name="Ichinomiya M."/>
            <person name="Sato N."/>
            <person name="Blanc-Mathieu R."/>
            <person name="Endo H."/>
            <person name="Kuwata A."/>
            <person name="Ogata H."/>
        </authorList>
    </citation>
    <scope>NUCLEOTIDE SEQUENCE [LARGE SCALE GENOMIC DNA]</scope>
</reference>
<protein>
    <recommendedName>
        <fullName evidence="3">CCDC81 HU domain-containing protein</fullName>
    </recommendedName>
</protein>
<feature type="coiled-coil region" evidence="1">
    <location>
        <begin position="197"/>
        <end position="224"/>
    </location>
</feature>
<feature type="region of interest" description="Disordered" evidence="2">
    <location>
        <begin position="369"/>
        <end position="390"/>
    </location>
</feature>
<dbReference type="EMBL" id="BRYB01000429">
    <property type="protein sequence ID" value="GMI29882.1"/>
    <property type="molecule type" value="Genomic_DNA"/>
</dbReference>
<dbReference type="Proteomes" id="UP001165060">
    <property type="component" value="Unassembled WGS sequence"/>
</dbReference>
<dbReference type="Pfam" id="PF18289">
    <property type="entry name" value="HU-CCDC81_euk_2"/>
    <property type="match status" value="1"/>
</dbReference>
<dbReference type="PANTHER" id="PTHR14362:SF2">
    <property type="entry name" value="COILED-COIL DOMAIN-CONTAINING PROTEIN 81"/>
    <property type="match status" value="1"/>
</dbReference>
<evidence type="ECO:0000256" key="2">
    <source>
        <dbReference type="SAM" id="MobiDB-lite"/>
    </source>
</evidence>
<dbReference type="InterPro" id="IPR026295">
    <property type="entry name" value="CCD81"/>
</dbReference>
<dbReference type="PANTHER" id="PTHR14362">
    <property type="entry name" value="COILED-COIL DOMAIN-CONTAINING PROTEIN 81"/>
    <property type="match status" value="1"/>
</dbReference>
<evidence type="ECO:0000313" key="4">
    <source>
        <dbReference type="EMBL" id="GMI29882.1"/>
    </source>
</evidence>
<keyword evidence="1" id="KW-0175">Coiled coil</keyword>
<evidence type="ECO:0000313" key="5">
    <source>
        <dbReference type="Proteomes" id="UP001165060"/>
    </source>
</evidence>
<accession>A0ABQ6MQ88</accession>